<organism evidence="1 2">
    <name type="scientific">Hyaloscypha bicolor E</name>
    <dbReference type="NCBI Taxonomy" id="1095630"/>
    <lineage>
        <taxon>Eukaryota</taxon>
        <taxon>Fungi</taxon>
        <taxon>Dikarya</taxon>
        <taxon>Ascomycota</taxon>
        <taxon>Pezizomycotina</taxon>
        <taxon>Leotiomycetes</taxon>
        <taxon>Helotiales</taxon>
        <taxon>Hyaloscyphaceae</taxon>
        <taxon>Hyaloscypha</taxon>
        <taxon>Hyaloscypha bicolor</taxon>
    </lineage>
</organism>
<dbReference type="Proteomes" id="UP000235371">
    <property type="component" value="Unassembled WGS sequence"/>
</dbReference>
<accession>A0A2J6TRD6</accession>
<dbReference type="AlphaFoldDB" id="A0A2J6TRD6"/>
<dbReference type="InParanoid" id="A0A2J6TRD6"/>
<dbReference type="GeneID" id="36578920"/>
<proteinExistence type="predicted"/>
<evidence type="ECO:0000313" key="1">
    <source>
        <dbReference type="EMBL" id="PMD65581.1"/>
    </source>
</evidence>
<dbReference type="EMBL" id="KZ613746">
    <property type="protein sequence ID" value="PMD65581.1"/>
    <property type="molecule type" value="Genomic_DNA"/>
</dbReference>
<name>A0A2J6TRD6_9HELO</name>
<reference evidence="1 2" key="1">
    <citation type="submission" date="2016-04" db="EMBL/GenBank/DDBJ databases">
        <title>A degradative enzymes factory behind the ericoid mycorrhizal symbiosis.</title>
        <authorList>
            <consortium name="DOE Joint Genome Institute"/>
            <person name="Martino E."/>
            <person name="Morin E."/>
            <person name="Grelet G."/>
            <person name="Kuo A."/>
            <person name="Kohler A."/>
            <person name="Daghino S."/>
            <person name="Barry K."/>
            <person name="Choi C."/>
            <person name="Cichocki N."/>
            <person name="Clum A."/>
            <person name="Copeland A."/>
            <person name="Hainaut M."/>
            <person name="Haridas S."/>
            <person name="Labutti K."/>
            <person name="Lindquist E."/>
            <person name="Lipzen A."/>
            <person name="Khouja H.-R."/>
            <person name="Murat C."/>
            <person name="Ohm R."/>
            <person name="Olson A."/>
            <person name="Spatafora J."/>
            <person name="Veneault-Fourrey C."/>
            <person name="Henrissat B."/>
            <person name="Grigoriev I."/>
            <person name="Martin F."/>
            <person name="Perotto S."/>
        </authorList>
    </citation>
    <scope>NUCLEOTIDE SEQUENCE [LARGE SCALE GENOMIC DNA]</scope>
    <source>
        <strain evidence="1 2">E</strain>
    </source>
</reference>
<keyword evidence="2" id="KW-1185">Reference proteome</keyword>
<sequence>MLQPQEARRARPAGRHGWGYREPCAGVPRMHNDLVCHLQINSQINLSFSFSQALTSAQGLLAGLVTASTVPSGLFSKQRPRDFLVPVIQCAPKVLAKLPDRGTYPALADSHTTFRRVPIRTQARVRRHSCTACRFPKLSLVPRTSEPSQSLCM</sequence>
<evidence type="ECO:0000313" key="2">
    <source>
        <dbReference type="Proteomes" id="UP000235371"/>
    </source>
</evidence>
<dbReference type="RefSeq" id="XP_024742485.1">
    <property type="nucleotide sequence ID" value="XM_024870838.1"/>
</dbReference>
<gene>
    <name evidence="1" type="ORF">K444DRAFT_183095</name>
</gene>
<protein>
    <submittedName>
        <fullName evidence="1">Uncharacterized protein</fullName>
    </submittedName>
</protein>